<sequence length="299" mass="32251">MEEAGDAMATYRYVRVGLVALVVFLLVSVGLTWQHTCPQSSISAFYYTRTHAVFVATLCAAGVCLIAYQGSRLGEDTLLNFSGFLAFVVALIPTDAEGVCRPWLPTETDPFGAVANNITALFAAAAAGCALYLALQRWRAPQPVPTAEPVVCASAGSLWKLVAAVLMRVEPWLPKALFAIVIAGALLSLWDWFLDRAHIVAAVAFFLGIVLVSVYHACYARAADRNRRARFYAAMATLMLATVAVATVLVPADVEFGVFLVEVALIVEFAVFWGVQTWDVWDPGDRYPAAAVPSLADAR</sequence>
<feature type="transmembrane region" description="Helical" evidence="1">
    <location>
        <begin position="176"/>
        <end position="193"/>
    </location>
</feature>
<protein>
    <submittedName>
        <fullName evidence="3">Diphosphate--fructose-6-phosphate 1-phosphotransferase</fullName>
    </submittedName>
</protein>
<reference evidence="2" key="3">
    <citation type="submission" date="2020-02" db="EMBL/GenBank/DDBJ databases">
        <authorList>
            <person name="Matsumoto Y."/>
            <person name="Motooka D."/>
            <person name="Nakamura S."/>
        </authorList>
    </citation>
    <scope>NUCLEOTIDE SEQUENCE</scope>
    <source>
        <strain evidence="2">JCM 12405</strain>
    </source>
</reference>
<feature type="transmembrane region" description="Helical" evidence="1">
    <location>
        <begin position="77"/>
        <end position="94"/>
    </location>
</feature>
<dbReference type="KEGG" id="mdr:MDOR_07820"/>
<proteinExistence type="predicted"/>
<keyword evidence="1" id="KW-1133">Transmembrane helix</keyword>
<feature type="transmembrane region" description="Helical" evidence="1">
    <location>
        <begin position="12"/>
        <end position="33"/>
    </location>
</feature>
<dbReference type="Proteomes" id="UP000193564">
    <property type="component" value="Unassembled WGS sequence"/>
</dbReference>
<keyword evidence="3" id="KW-0808">Transferase</keyword>
<dbReference type="EMBL" id="AP022605">
    <property type="protein sequence ID" value="BBZ06613.1"/>
    <property type="molecule type" value="Genomic_DNA"/>
</dbReference>
<accession>A0A1X1TKC1</accession>
<feature type="transmembrane region" description="Helical" evidence="1">
    <location>
        <begin position="45"/>
        <end position="68"/>
    </location>
</feature>
<keyword evidence="1" id="KW-0472">Membrane</keyword>
<dbReference type="RefSeq" id="WP_085187527.1">
    <property type="nucleotide sequence ID" value="NZ_AP022605.1"/>
</dbReference>
<evidence type="ECO:0000256" key="1">
    <source>
        <dbReference type="SAM" id="Phobius"/>
    </source>
</evidence>
<evidence type="ECO:0000313" key="3">
    <source>
        <dbReference type="EMBL" id="ORV45041.1"/>
    </source>
</evidence>
<evidence type="ECO:0000313" key="4">
    <source>
        <dbReference type="Proteomes" id="UP000193564"/>
    </source>
</evidence>
<gene>
    <name evidence="3" type="ORF">AWC01_01885</name>
    <name evidence="2" type="ORF">MDOR_07820</name>
</gene>
<dbReference type="GO" id="GO:0016740">
    <property type="term" value="F:transferase activity"/>
    <property type="evidence" value="ECO:0007669"/>
    <property type="project" value="UniProtKB-KW"/>
</dbReference>
<keyword evidence="1" id="KW-0812">Transmembrane</keyword>
<organism evidence="3 4">
    <name type="scientific">Mycolicibacterium doricum</name>
    <dbReference type="NCBI Taxonomy" id="126673"/>
    <lineage>
        <taxon>Bacteria</taxon>
        <taxon>Bacillati</taxon>
        <taxon>Actinomycetota</taxon>
        <taxon>Actinomycetes</taxon>
        <taxon>Mycobacteriales</taxon>
        <taxon>Mycobacteriaceae</taxon>
        <taxon>Mycolicibacterium</taxon>
    </lineage>
</organism>
<dbReference type="AlphaFoldDB" id="A0A1X1TKC1"/>
<feature type="transmembrane region" description="Helical" evidence="1">
    <location>
        <begin position="231"/>
        <end position="250"/>
    </location>
</feature>
<keyword evidence="4" id="KW-1185">Reference proteome</keyword>
<feature type="transmembrane region" description="Helical" evidence="1">
    <location>
        <begin position="199"/>
        <end position="219"/>
    </location>
</feature>
<evidence type="ECO:0000313" key="2">
    <source>
        <dbReference type="EMBL" id="BBZ06613.1"/>
    </source>
</evidence>
<name>A0A1X1TKC1_9MYCO</name>
<dbReference type="Proteomes" id="UP000467201">
    <property type="component" value="Chromosome"/>
</dbReference>
<evidence type="ECO:0000313" key="5">
    <source>
        <dbReference type="Proteomes" id="UP000467201"/>
    </source>
</evidence>
<reference evidence="3 4" key="1">
    <citation type="submission" date="2016-01" db="EMBL/GenBank/DDBJ databases">
        <title>The new phylogeny of the genus Mycobacterium.</title>
        <authorList>
            <person name="Tarcisio F."/>
            <person name="Conor M."/>
            <person name="Antonella G."/>
            <person name="Elisabetta G."/>
            <person name="Giulia F.S."/>
            <person name="Sara T."/>
            <person name="Anna F."/>
            <person name="Clotilde B."/>
            <person name="Roberto B."/>
            <person name="Veronica D.S."/>
            <person name="Fabio R."/>
            <person name="Monica P."/>
            <person name="Olivier J."/>
            <person name="Enrico T."/>
            <person name="Nicola S."/>
        </authorList>
    </citation>
    <scope>NUCLEOTIDE SEQUENCE [LARGE SCALE GENOMIC DNA]</scope>
    <source>
        <strain evidence="3 4">DSM 44339</strain>
    </source>
</reference>
<dbReference type="EMBL" id="LQOS01000009">
    <property type="protein sequence ID" value="ORV45041.1"/>
    <property type="molecule type" value="Genomic_DNA"/>
</dbReference>
<reference evidence="2 5" key="2">
    <citation type="journal article" date="2019" name="Emerg. Microbes Infect.">
        <title>Comprehensive subspecies identification of 175 nontuberculous mycobacteria species based on 7547 genomic profiles.</title>
        <authorList>
            <person name="Matsumoto Y."/>
            <person name="Kinjo T."/>
            <person name="Motooka D."/>
            <person name="Nabeya D."/>
            <person name="Jung N."/>
            <person name="Uechi K."/>
            <person name="Horii T."/>
            <person name="Iida T."/>
            <person name="Fujita J."/>
            <person name="Nakamura S."/>
        </authorList>
    </citation>
    <scope>NUCLEOTIDE SEQUENCE [LARGE SCALE GENOMIC DNA]</scope>
    <source>
        <strain evidence="2 5">JCM 12405</strain>
    </source>
</reference>
<dbReference type="OrthoDB" id="9803163at2"/>
<dbReference type="STRING" id="126673.AWC01_01885"/>
<feature type="transmembrane region" description="Helical" evidence="1">
    <location>
        <begin position="114"/>
        <end position="135"/>
    </location>
</feature>
<feature type="transmembrane region" description="Helical" evidence="1">
    <location>
        <begin position="256"/>
        <end position="275"/>
    </location>
</feature>